<dbReference type="Proteomes" id="UP001062846">
    <property type="component" value="Chromosome 7"/>
</dbReference>
<dbReference type="EMBL" id="CM046394">
    <property type="protein sequence ID" value="KAI8544900.1"/>
    <property type="molecule type" value="Genomic_DNA"/>
</dbReference>
<organism evidence="1 2">
    <name type="scientific">Rhododendron molle</name>
    <name type="common">Chinese azalea</name>
    <name type="synonym">Azalea mollis</name>
    <dbReference type="NCBI Taxonomy" id="49168"/>
    <lineage>
        <taxon>Eukaryota</taxon>
        <taxon>Viridiplantae</taxon>
        <taxon>Streptophyta</taxon>
        <taxon>Embryophyta</taxon>
        <taxon>Tracheophyta</taxon>
        <taxon>Spermatophyta</taxon>
        <taxon>Magnoliopsida</taxon>
        <taxon>eudicotyledons</taxon>
        <taxon>Gunneridae</taxon>
        <taxon>Pentapetalae</taxon>
        <taxon>asterids</taxon>
        <taxon>Ericales</taxon>
        <taxon>Ericaceae</taxon>
        <taxon>Ericoideae</taxon>
        <taxon>Rhodoreae</taxon>
        <taxon>Rhododendron</taxon>
    </lineage>
</organism>
<protein>
    <submittedName>
        <fullName evidence="1">Uncharacterized protein</fullName>
    </submittedName>
</protein>
<evidence type="ECO:0000313" key="1">
    <source>
        <dbReference type="EMBL" id="KAI8544900.1"/>
    </source>
</evidence>
<proteinExistence type="predicted"/>
<reference evidence="1" key="1">
    <citation type="submission" date="2022-02" db="EMBL/GenBank/DDBJ databases">
        <title>Plant Genome Project.</title>
        <authorList>
            <person name="Zhang R.-G."/>
        </authorList>
    </citation>
    <scope>NUCLEOTIDE SEQUENCE</scope>
    <source>
        <strain evidence="1">AT1</strain>
    </source>
</reference>
<accession>A0ACC0MVH7</accession>
<name>A0ACC0MVH7_RHOML</name>
<comment type="caution">
    <text evidence="1">The sequence shown here is derived from an EMBL/GenBank/DDBJ whole genome shotgun (WGS) entry which is preliminary data.</text>
</comment>
<keyword evidence="2" id="KW-1185">Reference proteome</keyword>
<gene>
    <name evidence="1" type="ORF">RHMOL_Rhmol07G0001200</name>
</gene>
<sequence length="100" mass="11266">MLTPLTEWRKLPRYPLSPMEARGILLQLNTTHSLFLQKHEPMSICTPSSSSSSSSSYSFGLFSSSSTKAWVVHDVVVGVNWRSKRRARGLRRHGLPPSRV</sequence>
<evidence type="ECO:0000313" key="2">
    <source>
        <dbReference type="Proteomes" id="UP001062846"/>
    </source>
</evidence>